<dbReference type="NCBIfam" id="NF003952">
    <property type="entry name" value="PRK05450.1-5"/>
    <property type="match status" value="1"/>
</dbReference>
<keyword evidence="2 5" id="KW-0808">Transferase</keyword>
<keyword evidence="3 5" id="KW-0548">Nucleotidyltransferase</keyword>
<dbReference type="GO" id="GO:0005829">
    <property type="term" value="C:cytosol"/>
    <property type="evidence" value="ECO:0007669"/>
    <property type="project" value="TreeGrafter"/>
</dbReference>
<comment type="similarity">
    <text evidence="5">Belongs to the KdsB family.</text>
</comment>
<evidence type="ECO:0000256" key="3">
    <source>
        <dbReference type="ARBA" id="ARBA00022695"/>
    </source>
</evidence>
<dbReference type="EMBL" id="QENZ01000003">
    <property type="protein sequence ID" value="PVX51966.1"/>
    <property type="molecule type" value="Genomic_DNA"/>
</dbReference>
<dbReference type="CDD" id="cd02517">
    <property type="entry name" value="CMP-KDO-Synthetase"/>
    <property type="match status" value="1"/>
</dbReference>
<dbReference type="HAMAP" id="MF_00057">
    <property type="entry name" value="KdsB"/>
    <property type="match status" value="1"/>
</dbReference>
<dbReference type="RefSeq" id="WP_116495532.1">
    <property type="nucleotide sequence ID" value="NZ_QENZ01000003.1"/>
</dbReference>
<evidence type="ECO:0000256" key="5">
    <source>
        <dbReference type="HAMAP-Rule" id="MF_00057"/>
    </source>
</evidence>
<comment type="pathway">
    <text evidence="5">Nucleotide-sugar biosynthesis; CMP-3-deoxy-D-manno-octulosonate biosynthesis; CMP-3-deoxy-D-manno-octulosonate from 3-deoxy-D-manno-octulosonate and CTP: step 1/1.</text>
</comment>
<dbReference type="PANTHER" id="PTHR42866:SF2">
    <property type="entry name" value="3-DEOXY-MANNO-OCTULOSONATE CYTIDYLYLTRANSFERASE, MITOCHONDRIAL"/>
    <property type="match status" value="1"/>
</dbReference>
<evidence type="ECO:0000313" key="6">
    <source>
        <dbReference type="EMBL" id="PVX51966.1"/>
    </source>
</evidence>
<organism evidence="6 7">
    <name type="scientific">Balneicella halophila</name>
    <dbReference type="NCBI Taxonomy" id="1537566"/>
    <lineage>
        <taxon>Bacteria</taxon>
        <taxon>Pseudomonadati</taxon>
        <taxon>Bacteroidota</taxon>
        <taxon>Bacteroidia</taxon>
        <taxon>Bacteroidales</taxon>
        <taxon>Balneicellaceae</taxon>
        <taxon>Balneicella</taxon>
    </lineage>
</organism>
<sequence>MQPLVIIPARYDSTRFPGKPLALINDKPMIQHTYEQAIKTDYPVLVATDDERIVKAVEEFGGKVVLTGEHSNGTERCREAAHIAESDHGMQFDVVINVQGDEPFIHPDQIKALFEVFGTDENIDIATFGKRIKETEDLFSANIVKVVRGKKRQALYFSRSVIPYCRDAFKDDWVEEHKYLKHIGMYAYRKEVLNQIVELPEGEIEKLESLEQLRWLEEGFTVIVLETTHESIGIDTPDDLKRVNKQKNNA</sequence>
<comment type="subcellular location">
    <subcellularLocation>
        <location evidence="5">Cytoplasm</location>
    </subcellularLocation>
    <subcellularLocation>
        <location evidence="1">Membrane</location>
    </subcellularLocation>
</comment>
<comment type="function">
    <text evidence="5">Activates KDO (a required 8-carbon sugar) for incorporation into bacterial lipopolysaccharide in Gram-negative bacteria.</text>
</comment>
<comment type="catalytic activity">
    <reaction evidence="5">
        <text>3-deoxy-alpha-D-manno-oct-2-ulosonate + CTP = CMP-3-deoxy-beta-D-manno-octulosonate + diphosphate</text>
        <dbReference type="Rhea" id="RHEA:23448"/>
        <dbReference type="ChEBI" id="CHEBI:33019"/>
        <dbReference type="ChEBI" id="CHEBI:37563"/>
        <dbReference type="ChEBI" id="CHEBI:85986"/>
        <dbReference type="ChEBI" id="CHEBI:85987"/>
        <dbReference type="EC" id="2.7.7.38"/>
    </reaction>
</comment>
<dbReference type="GO" id="GO:0033468">
    <property type="term" value="P:CMP-keto-3-deoxy-D-manno-octulosonic acid biosynthetic process"/>
    <property type="evidence" value="ECO:0007669"/>
    <property type="project" value="UniProtKB-UniRule"/>
</dbReference>
<dbReference type="NCBIfam" id="NF009905">
    <property type="entry name" value="PRK13368.1"/>
    <property type="match status" value="1"/>
</dbReference>
<dbReference type="Gene3D" id="3.90.550.10">
    <property type="entry name" value="Spore Coat Polysaccharide Biosynthesis Protein SpsA, Chain A"/>
    <property type="match status" value="1"/>
</dbReference>
<dbReference type="NCBIfam" id="NF003950">
    <property type="entry name" value="PRK05450.1-3"/>
    <property type="match status" value="1"/>
</dbReference>
<dbReference type="OrthoDB" id="9815559at2"/>
<dbReference type="FunFam" id="3.90.550.10:FF:000011">
    <property type="entry name" value="3-deoxy-manno-octulosonate cytidylyltransferase"/>
    <property type="match status" value="1"/>
</dbReference>
<dbReference type="GO" id="GO:0016020">
    <property type="term" value="C:membrane"/>
    <property type="evidence" value="ECO:0007669"/>
    <property type="project" value="UniProtKB-SubCell"/>
</dbReference>
<keyword evidence="7" id="KW-1185">Reference proteome</keyword>
<dbReference type="EC" id="2.7.7.38" evidence="5"/>
<evidence type="ECO:0000313" key="7">
    <source>
        <dbReference type="Proteomes" id="UP000251835"/>
    </source>
</evidence>
<dbReference type="Proteomes" id="UP000251835">
    <property type="component" value="Unassembled WGS sequence"/>
</dbReference>
<dbReference type="AlphaFoldDB" id="A0A7L4UQC2"/>
<dbReference type="GO" id="GO:0009103">
    <property type="term" value="P:lipopolysaccharide biosynthetic process"/>
    <property type="evidence" value="ECO:0007669"/>
    <property type="project" value="UniProtKB-UniRule"/>
</dbReference>
<keyword evidence="5" id="KW-0963">Cytoplasm</keyword>
<dbReference type="InterPro" id="IPR003329">
    <property type="entry name" value="Cytidylyl_trans"/>
</dbReference>
<proteinExistence type="inferred from homology"/>
<comment type="caution">
    <text evidence="6">The sequence shown here is derived from an EMBL/GenBank/DDBJ whole genome shotgun (WGS) entry which is preliminary data.</text>
</comment>
<evidence type="ECO:0000256" key="1">
    <source>
        <dbReference type="ARBA" id="ARBA00004370"/>
    </source>
</evidence>
<dbReference type="InterPro" id="IPR029044">
    <property type="entry name" value="Nucleotide-diphossugar_trans"/>
</dbReference>
<evidence type="ECO:0000256" key="2">
    <source>
        <dbReference type="ARBA" id="ARBA00022679"/>
    </source>
</evidence>
<keyword evidence="4 5" id="KW-0448">Lipopolysaccharide biosynthesis</keyword>
<dbReference type="GO" id="GO:0008690">
    <property type="term" value="F:3-deoxy-manno-octulosonate cytidylyltransferase activity"/>
    <property type="evidence" value="ECO:0007669"/>
    <property type="project" value="UniProtKB-UniRule"/>
</dbReference>
<dbReference type="SUPFAM" id="SSF53448">
    <property type="entry name" value="Nucleotide-diphospho-sugar transferases"/>
    <property type="match status" value="1"/>
</dbReference>
<gene>
    <name evidence="5" type="primary">kdsB</name>
    <name evidence="6" type="ORF">C7377_0260</name>
</gene>
<reference evidence="6 7" key="1">
    <citation type="submission" date="2018-05" db="EMBL/GenBank/DDBJ databases">
        <title>Genomic Encyclopedia of Type Strains, Phase IV (KMG-IV): sequencing the most valuable type-strain genomes for metagenomic binning, comparative biology and taxonomic classification.</title>
        <authorList>
            <person name="Goeker M."/>
        </authorList>
    </citation>
    <scope>NUCLEOTIDE SEQUENCE [LARGE SCALE GENOMIC DNA]</scope>
    <source>
        <strain evidence="6 7">DSM 28579</strain>
    </source>
</reference>
<dbReference type="UniPathway" id="UPA00358">
    <property type="reaction ID" value="UER00476"/>
</dbReference>
<protein>
    <recommendedName>
        <fullName evidence="5">3-deoxy-manno-octulosonate cytidylyltransferase</fullName>
        <ecNumber evidence="5">2.7.7.38</ecNumber>
    </recommendedName>
    <alternativeName>
        <fullName evidence="5">CMP-2-keto-3-deoxyoctulosonic acid synthase</fullName>
        <shortName evidence="5">CKS</shortName>
        <shortName evidence="5">CMP-KDO synthase</shortName>
    </alternativeName>
</protein>
<dbReference type="Pfam" id="PF02348">
    <property type="entry name" value="CTP_transf_3"/>
    <property type="match status" value="1"/>
</dbReference>
<dbReference type="PANTHER" id="PTHR42866">
    <property type="entry name" value="3-DEOXY-MANNO-OCTULOSONATE CYTIDYLYLTRANSFERASE"/>
    <property type="match status" value="1"/>
</dbReference>
<dbReference type="NCBIfam" id="TIGR00466">
    <property type="entry name" value="kdsB"/>
    <property type="match status" value="1"/>
</dbReference>
<dbReference type="InterPro" id="IPR004528">
    <property type="entry name" value="KdsB"/>
</dbReference>
<accession>A0A7L4UQC2</accession>
<evidence type="ECO:0000256" key="4">
    <source>
        <dbReference type="ARBA" id="ARBA00022985"/>
    </source>
</evidence>
<name>A0A7L4UQC2_BALHA</name>